<sequence>MKKAAGLEAVDKGICQQFFLFVVAAEIMLGRVESCLCSIMDHCYIMEHKDKNQPPACFGDKS</sequence>
<dbReference type="EMBL" id="LOCK01000028">
    <property type="protein sequence ID" value="KTE91145.1"/>
    <property type="molecule type" value="Genomic_DNA"/>
</dbReference>
<name>A0A0W1JHG9_DESHA</name>
<evidence type="ECO:0000313" key="2">
    <source>
        <dbReference type="Proteomes" id="UP000054623"/>
    </source>
</evidence>
<dbReference type="Proteomes" id="UP000054623">
    <property type="component" value="Unassembled WGS sequence"/>
</dbReference>
<gene>
    <name evidence="1" type="ORF">AT727_05990</name>
</gene>
<protein>
    <submittedName>
        <fullName evidence="1">Uncharacterized protein</fullName>
    </submittedName>
</protein>
<comment type="caution">
    <text evidence="1">The sequence shown here is derived from an EMBL/GenBank/DDBJ whole genome shotgun (WGS) entry which is preliminary data.</text>
</comment>
<organism evidence="1 2">
    <name type="scientific">Desulfitobacterium hafniense</name>
    <name type="common">Desulfitobacterium frappieri</name>
    <dbReference type="NCBI Taxonomy" id="49338"/>
    <lineage>
        <taxon>Bacteria</taxon>
        <taxon>Bacillati</taxon>
        <taxon>Bacillota</taxon>
        <taxon>Clostridia</taxon>
        <taxon>Eubacteriales</taxon>
        <taxon>Desulfitobacteriaceae</taxon>
        <taxon>Desulfitobacterium</taxon>
    </lineage>
</organism>
<dbReference type="AlphaFoldDB" id="A0A0W1JHG9"/>
<proteinExistence type="predicted"/>
<evidence type="ECO:0000313" key="1">
    <source>
        <dbReference type="EMBL" id="KTE91145.1"/>
    </source>
</evidence>
<accession>A0A0W1JHG9</accession>
<reference evidence="1 2" key="1">
    <citation type="submission" date="2015-12" db="EMBL/GenBank/DDBJ databases">
        <title>Draft Genome Sequence of Desulfitobacterium hafniense Strain DH, a Sulfate-reducing Bacterium Isolated from Paddy Soils.</title>
        <authorList>
            <person name="Bao P."/>
            <person name="Zhang X."/>
            <person name="Li G."/>
        </authorList>
    </citation>
    <scope>NUCLEOTIDE SEQUENCE [LARGE SCALE GENOMIC DNA]</scope>
    <source>
        <strain evidence="1 2">DH</strain>
    </source>
</reference>